<feature type="transmembrane region" description="Helical" evidence="1">
    <location>
        <begin position="6"/>
        <end position="28"/>
    </location>
</feature>
<evidence type="ECO:0000313" key="3">
    <source>
        <dbReference type="Proteomes" id="UP001303587"/>
    </source>
</evidence>
<reference evidence="2 3" key="1">
    <citation type="submission" date="2023-07" db="EMBL/GenBank/DDBJ databases">
        <title>Closed genoem sequence of Methanosarcinaceae archaeon Ac7.</title>
        <authorList>
            <person name="Poehlein A."/>
            <person name="Protasov E."/>
            <person name="Platt K."/>
            <person name="Reeh H."/>
            <person name="Daniel R."/>
            <person name="Brune A."/>
        </authorList>
    </citation>
    <scope>NUCLEOTIDE SEQUENCE [LARGE SCALE GENOMIC DNA]</scope>
    <source>
        <strain evidence="2 3">Ac7</strain>
    </source>
</reference>
<accession>A0AA96V167</accession>
<evidence type="ECO:0000313" key="2">
    <source>
        <dbReference type="EMBL" id="WNY24491.1"/>
    </source>
</evidence>
<gene>
    <name evidence="2" type="ORF">MsAc7_00130</name>
</gene>
<name>A0AA96V167_9EURY</name>
<proteinExistence type="predicted"/>
<dbReference type="GeneID" id="89229134"/>
<organism evidence="2 3">
    <name type="scientific">Methanolapillus millepedarum</name>
    <dbReference type="NCBI Taxonomy" id="3028296"/>
    <lineage>
        <taxon>Archaea</taxon>
        <taxon>Methanobacteriati</taxon>
        <taxon>Methanobacteriota</taxon>
        <taxon>Stenosarchaea group</taxon>
        <taxon>Methanomicrobia</taxon>
        <taxon>Methanosarcinales</taxon>
        <taxon>Methanosarcinaceae</taxon>
        <taxon>Methanolapillus</taxon>
    </lineage>
</organism>
<sequence length="111" mass="13088">MSEFLSPAWVVDNSLMLVCVFILVVLIIRHFTKNPFEKSVNEKIKIFGWDSFLNKSVAEIEEFLKQEVNFSNVDYTASDLAKEIYLRVNRINRKEYEKTQMLTKTESETEE</sequence>
<keyword evidence="1" id="KW-0812">Transmembrane</keyword>
<dbReference type="EMBL" id="CP131060">
    <property type="protein sequence ID" value="WNY24491.1"/>
    <property type="molecule type" value="Genomic_DNA"/>
</dbReference>
<keyword evidence="1" id="KW-0472">Membrane</keyword>
<keyword evidence="3" id="KW-1185">Reference proteome</keyword>
<evidence type="ECO:0000256" key="1">
    <source>
        <dbReference type="SAM" id="Phobius"/>
    </source>
</evidence>
<keyword evidence="1" id="KW-1133">Transmembrane helix</keyword>
<dbReference type="RefSeq" id="WP_338102578.1">
    <property type="nucleotide sequence ID" value="NZ_CP131060.1"/>
</dbReference>
<dbReference type="Proteomes" id="UP001303587">
    <property type="component" value="Chromosome"/>
</dbReference>
<protein>
    <submittedName>
        <fullName evidence="2">Uncharacterized protein</fullName>
    </submittedName>
</protein>
<dbReference type="AlphaFoldDB" id="A0AA96V167"/>